<evidence type="ECO:0008006" key="2">
    <source>
        <dbReference type="Google" id="ProtNLM"/>
    </source>
</evidence>
<dbReference type="InterPro" id="IPR011050">
    <property type="entry name" value="Pectin_lyase_fold/virulence"/>
</dbReference>
<dbReference type="PATRIC" id="fig|999431.4.peg.2158"/>
<dbReference type="PROSITE" id="PS51257">
    <property type="entry name" value="PROKAR_LIPOPROTEIN"/>
    <property type="match status" value="1"/>
</dbReference>
<dbReference type="InterPro" id="IPR006626">
    <property type="entry name" value="PbH1"/>
</dbReference>
<comment type="caution">
    <text evidence="1">The sequence shown here is derived from an EMBL/GenBank/DDBJ whole genome shotgun (WGS) entry which is preliminary data.</text>
</comment>
<dbReference type="Proteomes" id="UP000011708">
    <property type="component" value="Chromosome"/>
</dbReference>
<evidence type="ECO:0000313" key="1">
    <source>
        <dbReference type="EMBL" id="EMB29214.1"/>
    </source>
</evidence>
<organism evidence="1">
    <name type="scientific">Treponema denticola H1-T</name>
    <dbReference type="NCBI Taxonomy" id="999431"/>
    <lineage>
        <taxon>Bacteria</taxon>
        <taxon>Pseudomonadati</taxon>
        <taxon>Spirochaetota</taxon>
        <taxon>Spirochaetia</taxon>
        <taxon>Spirochaetales</taxon>
        <taxon>Treponemataceae</taxon>
        <taxon>Treponema</taxon>
    </lineage>
</organism>
<dbReference type="PANTHER" id="PTHR11319:SF35">
    <property type="entry name" value="OUTER MEMBRANE PROTEIN PMPC-RELATED"/>
    <property type="match status" value="1"/>
</dbReference>
<gene>
    <name evidence="1" type="ORF">HMPREF9725_02084</name>
</gene>
<accession>M2C4B5</accession>
<dbReference type="HOGENOM" id="CLU_010206_0_0_12"/>
<dbReference type="EMBL" id="AGDW01000022">
    <property type="protein sequence ID" value="EMB29214.1"/>
    <property type="molecule type" value="Genomic_DNA"/>
</dbReference>
<dbReference type="SUPFAM" id="SSF51126">
    <property type="entry name" value="Pectin lyase-like"/>
    <property type="match status" value="2"/>
</dbReference>
<protein>
    <recommendedName>
        <fullName evidence="2">Polymorphic outer membrane protein</fullName>
    </recommendedName>
</protein>
<proteinExistence type="predicted"/>
<name>M2C4B5_TREDN</name>
<sequence>MRKFFYGSIFIILILTLTACEQFIADIEKDFENWVSTVLIKEIIPDSPKDGQSYLCIPSASDQTVTLKLLNSRRHSLKMPEGPGTYTDIITFESGVKGIDGGVPVHGKDYELEQIGFDEVRLKYKKAFLKKYEYGNRNLSPRITFISKEGRKFETRTFKLRCNTPPPDITDAVICKTRVPLVSPDPAYYVLCISCDSNKLKEKMGSDFLHKDIKNIIINGTEYPIELNSSGTGFTTTDSNFIAKTDVLPLGGSPTPDANLYFKTNAVVGGIKTDYTLYIGDEKKLSSSNKKTVSTPANTPDNAKLYDMTVTSPHEILSNDPASPYTIAYKDISGDKIKLTAETATTGAIIKGEVKKYNGSTYIYFAIDSGPRTSVDIELDKPGSGDVFYEIKFRAEGSGFTPSDWQIRYVKLIEGGTVTIKSTDGWKKLKAAVEASTGPNLIIIDGEIKATVDSDNNGEIKVSRTLTIKGKQDSVSNILNANKNKGGKDHHRIFKIETSGNLTLDGLTLTGGGKNSSTKLDGAAVYSEGSFTAKNCKFESNEAGSNSVAGAGGAVYVKSGQTTIDNCKFISNNANIGGAVYVGANGKCKIGTETDQTTKIYSNTAKNGAGIYVASTQSDGCLINKGTIIGTDDDMNLAGDLGGGIFISIGANCTIKKGVKIQNNEAQNGGGIYNDGGNLTIQGTVSDKVIISGCKADSSQPGKKRGGGIYIAGGTVIIEHTSINGNTVGSSGEGKGIYVADGTFEMKAGAKIDDNNDVYLKKLKKIKVETSALGDFGAKITPENYPNINKVITVLEGPVTEACNDKFKVSDKSSTHWKVDKRGNLAQLVKSSSDSWKTLKDAVANAPQDAVIYIYGEIKASGSGDNFGAIEIIKPYSFPVLAGVARKLTIMGLTGSGSDILNANYGTGSGYNSNYHQIFKVYHGVDFSLKGLTLKGADSGTRGGGAIYTEGKVEMANCVITENKASGANGGGIFIDKGTFTMIGGEIKNNKTKVSGEGGGVYINGGIFTMIGGLIKENNKDINSKGKGVYVAGGSFTMSGSAKIDENNDVYLPTNKMINILSKLTPDGGTAAVIEPQIYPTGSNNIKVLADDISNFENYKKFKVKSNGGTPWYVNSYGNLTTLPPAP</sequence>
<dbReference type="RefSeq" id="WP_002689429.1">
    <property type="nucleotide sequence ID" value="NZ_CM001794.1"/>
</dbReference>
<dbReference type="PANTHER" id="PTHR11319">
    <property type="entry name" value="G PROTEIN-COUPLED RECEPTOR-RELATED"/>
    <property type="match status" value="1"/>
</dbReference>
<dbReference type="AlphaFoldDB" id="M2C4B5"/>
<reference evidence="1" key="1">
    <citation type="submission" date="2012-01" db="EMBL/GenBank/DDBJ databases">
        <title>The Genome Sequence of Treponema denticola H1-T.</title>
        <authorList>
            <consortium name="The Broad Institute Genome Sequencing Platform"/>
            <person name="Earl A."/>
            <person name="Ward D."/>
            <person name="Feldgarden M."/>
            <person name="Gevers D."/>
            <person name="Blanton J.M."/>
            <person name="Fenno C.J."/>
            <person name="Baranova O.V."/>
            <person name="Mathney J."/>
            <person name="Dewhirst F.E."/>
            <person name="Izard J."/>
            <person name="Young S.K."/>
            <person name="Zeng Q."/>
            <person name="Gargeya S."/>
            <person name="Fitzgerald M."/>
            <person name="Haas B."/>
            <person name="Abouelleil A."/>
            <person name="Alvarado L."/>
            <person name="Arachchi H.M."/>
            <person name="Berlin A."/>
            <person name="Chapman S.B."/>
            <person name="Gearin G."/>
            <person name="Goldberg J."/>
            <person name="Griggs A."/>
            <person name="Gujja S."/>
            <person name="Hansen M."/>
            <person name="Heiman D."/>
            <person name="Howarth C."/>
            <person name="Larimer J."/>
            <person name="Lui A."/>
            <person name="MacDonald P.J.P."/>
            <person name="McCowen C."/>
            <person name="Montmayeur A."/>
            <person name="Murphy C."/>
            <person name="Neiman D."/>
            <person name="Pearson M."/>
            <person name="Priest M."/>
            <person name="Roberts A."/>
            <person name="Saif S."/>
            <person name="Shea T."/>
            <person name="Sisk P."/>
            <person name="Stolte C."/>
            <person name="Sykes S."/>
            <person name="Wortman J."/>
            <person name="Nusbaum C."/>
            <person name="Birren B."/>
        </authorList>
    </citation>
    <scope>NUCLEOTIDE SEQUENCE [LARGE SCALE GENOMIC DNA]</scope>
    <source>
        <strain evidence="1">H1-T</strain>
    </source>
</reference>
<dbReference type="SMART" id="SM00710">
    <property type="entry name" value="PbH1"/>
    <property type="match status" value="9"/>
</dbReference>